<feature type="region of interest" description="Disordered" evidence="1">
    <location>
        <begin position="40"/>
        <end position="73"/>
    </location>
</feature>
<comment type="caution">
    <text evidence="2">The sequence shown here is derived from an EMBL/GenBank/DDBJ whole genome shotgun (WGS) entry which is preliminary data.</text>
</comment>
<organism evidence="2 3">
    <name type="scientific">Araneus ventricosus</name>
    <name type="common">Orbweaver spider</name>
    <name type="synonym">Epeira ventricosa</name>
    <dbReference type="NCBI Taxonomy" id="182803"/>
    <lineage>
        <taxon>Eukaryota</taxon>
        <taxon>Metazoa</taxon>
        <taxon>Ecdysozoa</taxon>
        <taxon>Arthropoda</taxon>
        <taxon>Chelicerata</taxon>
        <taxon>Arachnida</taxon>
        <taxon>Araneae</taxon>
        <taxon>Araneomorphae</taxon>
        <taxon>Entelegynae</taxon>
        <taxon>Araneoidea</taxon>
        <taxon>Araneidae</taxon>
        <taxon>Araneus</taxon>
    </lineage>
</organism>
<dbReference type="AlphaFoldDB" id="A0A4Y2S0X2"/>
<sequence>MTRTTSNQAPSSSTFCTAPAGGRLARGVGVGVRRARIRGGSTVRSGFGPGSLQARRRGRATRPPWPPFDSQDSESQQWTLCTVWVREYKKTAVEE</sequence>
<gene>
    <name evidence="2" type="ORF">AVEN_129128_1</name>
</gene>
<feature type="compositionally biased region" description="Polar residues" evidence="1">
    <location>
        <begin position="1"/>
        <end position="16"/>
    </location>
</feature>
<evidence type="ECO:0000313" key="2">
    <source>
        <dbReference type="EMBL" id="GBN80850.1"/>
    </source>
</evidence>
<keyword evidence="3" id="KW-1185">Reference proteome</keyword>
<accession>A0A4Y2S0X2</accession>
<feature type="region of interest" description="Disordered" evidence="1">
    <location>
        <begin position="1"/>
        <end position="23"/>
    </location>
</feature>
<dbReference type="EMBL" id="BGPR01019061">
    <property type="protein sequence ID" value="GBN80850.1"/>
    <property type="molecule type" value="Genomic_DNA"/>
</dbReference>
<reference evidence="2 3" key="1">
    <citation type="journal article" date="2019" name="Sci. Rep.">
        <title>Orb-weaving spider Araneus ventricosus genome elucidates the spidroin gene catalogue.</title>
        <authorList>
            <person name="Kono N."/>
            <person name="Nakamura H."/>
            <person name="Ohtoshi R."/>
            <person name="Moran D.A.P."/>
            <person name="Shinohara A."/>
            <person name="Yoshida Y."/>
            <person name="Fujiwara M."/>
            <person name="Mori M."/>
            <person name="Tomita M."/>
            <person name="Arakawa K."/>
        </authorList>
    </citation>
    <scope>NUCLEOTIDE SEQUENCE [LARGE SCALE GENOMIC DNA]</scope>
</reference>
<proteinExistence type="predicted"/>
<evidence type="ECO:0000313" key="3">
    <source>
        <dbReference type="Proteomes" id="UP000499080"/>
    </source>
</evidence>
<evidence type="ECO:0000256" key="1">
    <source>
        <dbReference type="SAM" id="MobiDB-lite"/>
    </source>
</evidence>
<protein>
    <submittedName>
        <fullName evidence="2">Uncharacterized protein</fullName>
    </submittedName>
</protein>
<dbReference type="Proteomes" id="UP000499080">
    <property type="component" value="Unassembled WGS sequence"/>
</dbReference>
<name>A0A4Y2S0X2_ARAVE</name>